<dbReference type="CDD" id="cd01115">
    <property type="entry name" value="SLC13_permease"/>
    <property type="match status" value="1"/>
</dbReference>
<evidence type="ECO:0000256" key="2">
    <source>
        <dbReference type="ARBA" id="ARBA00006772"/>
    </source>
</evidence>
<sequence length="572" mass="62864">LCLSICPLFPHEACCAYVLMVTAVYWVSEAVPLGAAALVPAFLYPLFGVLKSSEVAAEYCKDTTLLLMGVICLAASIEKWNLHKRIALRMVMIAGAKPGMLVLGFMCCTVFLSMWLSNTSTTAMVMPIAEAVLQQLICTGLADSHDDSETVEAPEDDSGTSVSNHGFIRHTNGHLPQVRSILLEVAIEIPNVKRVRARRDSQYPTKRDHMICKCLSLSITYAATIGGLITITGTSTNLIFAEQFNTRYPDAKVINFGTWFIFSFPIAIIMLVLTWLWLHFLFLGCNFRETCSLSKKRKTKREMLSERRIHEEYTKLGPISYPEVVTGVFFILMTLLWFTREPGFVPGWTSLFEKKGYRTDATVSVLLGFLLFLIPARRPFSSSSPSNDDSESDPLAPMITWKDFQRLMPWEIVILVGGGYALAAGCKVSGLSVWIGRQLEPMSGLPPWAVTLLACLLVSAVTEFASNPATLTVFLPILSALSETLHINPLHTLIPSTMCVSFGVMLPVGNPPNAIVFSYGHVKISDMVKAGFGVNLIGVAVVMLAITTWGVPLFNLTEFPAWAVARNVTGSL</sequence>
<keyword evidence="9" id="KW-1185">Reference proteome</keyword>
<feature type="transmembrane region" description="Helical" evidence="7">
    <location>
        <begin position="448"/>
        <end position="478"/>
    </location>
</feature>
<feature type="transmembrane region" description="Helical" evidence="7">
    <location>
        <begin position="94"/>
        <end position="116"/>
    </location>
</feature>
<dbReference type="PANTHER" id="PTHR10283">
    <property type="entry name" value="SOLUTE CARRIER FAMILY 13 MEMBER"/>
    <property type="match status" value="1"/>
</dbReference>
<evidence type="ECO:0000313" key="8">
    <source>
        <dbReference type="Ensembl" id="ENSSLDP00000022543.1"/>
    </source>
</evidence>
<evidence type="ECO:0000256" key="4">
    <source>
        <dbReference type="ARBA" id="ARBA00022989"/>
    </source>
</evidence>
<accession>A0A3B4Y3V0</accession>
<feature type="transmembrane region" description="Helical" evidence="7">
    <location>
        <begin position="319"/>
        <end position="338"/>
    </location>
</feature>
<keyword evidence="5 7" id="KW-0472">Membrane</keyword>
<feature type="transmembrane region" description="Helical" evidence="7">
    <location>
        <begin position="530"/>
        <end position="551"/>
    </location>
</feature>
<keyword evidence="6" id="KW-0739">Sodium transport</keyword>
<reference evidence="8" key="2">
    <citation type="submission" date="2025-09" db="UniProtKB">
        <authorList>
            <consortium name="Ensembl"/>
        </authorList>
    </citation>
    <scope>IDENTIFICATION</scope>
</reference>
<comment type="subcellular location">
    <subcellularLocation>
        <location evidence="1">Membrane</location>
        <topology evidence="1">Multi-pass membrane protein</topology>
    </subcellularLocation>
</comment>
<dbReference type="Pfam" id="PF00939">
    <property type="entry name" value="Na_sulph_symp"/>
    <property type="match status" value="1"/>
</dbReference>
<evidence type="ECO:0000256" key="3">
    <source>
        <dbReference type="ARBA" id="ARBA00022692"/>
    </source>
</evidence>
<feature type="transmembrane region" description="Helical" evidence="7">
    <location>
        <begin position="359"/>
        <end position="376"/>
    </location>
</feature>
<organism evidence="8 9">
    <name type="scientific">Seriola lalandi dorsalis</name>
    <dbReference type="NCBI Taxonomy" id="1841481"/>
    <lineage>
        <taxon>Eukaryota</taxon>
        <taxon>Metazoa</taxon>
        <taxon>Chordata</taxon>
        <taxon>Craniata</taxon>
        <taxon>Vertebrata</taxon>
        <taxon>Euteleostomi</taxon>
        <taxon>Actinopterygii</taxon>
        <taxon>Neopterygii</taxon>
        <taxon>Teleostei</taxon>
        <taxon>Neoteleostei</taxon>
        <taxon>Acanthomorphata</taxon>
        <taxon>Carangaria</taxon>
        <taxon>Carangiformes</taxon>
        <taxon>Carangidae</taxon>
        <taxon>Seriola</taxon>
    </lineage>
</organism>
<keyword evidence="4 7" id="KW-1133">Transmembrane helix</keyword>
<dbReference type="GO" id="GO:0015370">
    <property type="term" value="F:solute:sodium symporter activity"/>
    <property type="evidence" value="ECO:0007669"/>
    <property type="project" value="UniProtKB-ARBA"/>
</dbReference>
<feature type="transmembrane region" description="Helical" evidence="7">
    <location>
        <begin position="253"/>
        <end position="278"/>
    </location>
</feature>
<evidence type="ECO:0000256" key="1">
    <source>
        <dbReference type="ARBA" id="ARBA00004141"/>
    </source>
</evidence>
<dbReference type="GeneTree" id="ENSGT01030000234550"/>
<keyword evidence="6" id="KW-0406">Ion transport</keyword>
<evidence type="ECO:0000256" key="5">
    <source>
        <dbReference type="ARBA" id="ARBA00023136"/>
    </source>
</evidence>
<reference evidence="8" key="1">
    <citation type="submission" date="2025-08" db="UniProtKB">
        <authorList>
            <consortium name="Ensembl"/>
        </authorList>
    </citation>
    <scope>IDENTIFICATION</scope>
</reference>
<dbReference type="AlphaFoldDB" id="A0A3B4Y3V0"/>
<keyword evidence="6" id="KW-0813">Transport</keyword>
<feature type="transmembrane region" description="Helical" evidence="7">
    <location>
        <begin position="412"/>
        <end position="436"/>
    </location>
</feature>
<proteinExistence type="inferred from homology"/>
<dbReference type="PANTHER" id="PTHR10283:SF63">
    <property type="entry name" value="SOLUTE CARRIER FAMILY 13 MEMBER 4"/>
    <property type="match status" value="1"/>
</dbReference>
<protein>
    <submittedName>
        <fullName evidence="8">Solute carrier family 13 member 4</fullName>
    </submittedName>
</protein>
<name>A0A3B4Y3V0_SERLL</name>
<dbReference type="InterPro" id="IPR001898">
    <property type="entry name" value="SLC13A/DASS"/>
</dbReference>
<keyword evidence="3 7" id="KW-0812">Transmembrane</keyword>
<dbReference type="Ensembl" id="ENSSLDT00000023272.1">
    <property type="protein sequence ID" value="ENSSLDP00000022543.1"/>
    <property type="gene ID" value="ENSSLDG00000017527.1"/>
</dbReference>
<dbReference type="Proteomes" id="UP000261360">
    <property type="component" value="Unplaced"/>
</dbReference>
<keyword evidence="6" id="KW-0915">Sodium</keyword>
<evidence type="ECO:0000256" key="6">
    <source>
        <dbReference type="ARBA" id="ARBA00023201"/>
    </source>
</evidence>
<feature type="transmembrane region" description="Helical" evidence="7">
    <location>
        <begin position="219"/>
        <end position="241"/>
    </location>
</feature>
<dbReference type="GO" id="GO:0005886">
    <property type="term" value="C:plasma membrane"/>
    <property type="evidence" value="ECO:0007669"/>
    <property type="project" value="TreeGrafter"/>
</dbReference>
<evidence type="ECO:0000313" key="9">
    <source>
        <dbReference type="Proteomes" id="UP000261360"/>
    </source>
</evidence>
<comment type="similarity">
    <text evidence="2">Belongs to the SLC13A/DASS transporter (TC 2.A.47) family. NADC subfamily.</text>
</comment>
<evidence type="ECO:0000256" key="7">
    <source>
        <dbReference type="SAM" id="Phobius"/>
    </source>
</evidence>